<accession>A0A427XQ52</accession>
<dbReference type="InterPro" id="IPR036188">
    <property type="entry name" value="FAD/NAD-bd_sf"/>
</dbReference>
<dbReference type="OrthoDB" id="417877at2759"/>
<dbReference type="GO" id="GO:0004497">
    <property type="term" value="F:monooxygenase activity"/>
    <property type="evidence" value="ECO:0007669"/>
    <property type="project" value="UniProtKB-KW"/>
</dbReference>
<evidence type="ECO:0000259" key="6">
    <source>
        <dbReference type="Pfam" id="PF01494"/>
    </source>
</evidence>
<evidence type="ECO:0000313" key="8">
    <source>
        <dbReference type="Proteomes" id="UP000279236"/>
    </source>
</evidence>
<dbReference type="STRING" id="105984.A0A427XQ52"/>
<evidence type="ECO:0000256" key="3">
    <source>
        <dbReference type="ARBA" id="ARBA00022827"/>
    </source>
</evidence>
<keyword evidence="8" id="KW-1185">Reference proteome</keyword>
<dbReference type="EMBL" id="RSCE01000007">
    <property type="protein sequence ID" value="RSH80947.1"/>
    <property type="molecule type" value="Genomic_DNA"/>
</dbReference>
<evidence type="ECO:0000256" key="4">
    <source>
        <dbReference type="ARBA" id="ARBA00023002"/>
    </source>
</evidence>
<keyword evidence="4" id="KW-0560">Oxidoreductase</keyword>
<keyword evidence="2" id="KW-0285">Flavoprotein</keyword>
<gene>
    <name evidence="7" type="ORF">EHS24_008376</name>
</gene>
<dbReference type="SUPFAM" id="SSF51905">
    <property type="entry name" value="FAD/NAD(P)-binding domain"/>
    <property type="match status" value="1"/>
</dbReference>
<dbReference type="PANTHER" id="PTHR13789:SF147">
    <property type="entry name" value="PUTATIVE (AFU_ORTHOLOGUE AFUA_2G01950)-RELATED"/>
    <property type="match status" value="1"/>
</dbReference>
<comment type="similarity">
    <text evidence="1">Belongs to the paxM FAD-dependent monooxygenase family.</text>
</comment>
<protein>
    <recommendedName>
        <fullName evidence="6">FAD-binding domain-containing protein</fullName>
    </recommendedName>
</protein>
<feature type="domain" description="FAD-binding" evidence="6">
    <location>
        <begin position="3"/>
        <end position="369"/>
    </location>
</feature>
<dbReference type="SUPFAM" id="SSF54373">
    <property type="entry name" value="FAD-linked reductases, C-terminal domain"/>
    <property type="match status" value="1"/>
</dbReference>
<name>A0A427XQ52_9TREE</name>
<dbReference type="Proteomes" id="UP000279236">
    <property type="component" value="Unassembled WGS sequence"/>
</dbReference>
<keyword evidence="3" id="KW-0274">FAD</keyword>
<dbReference type="InterPro" id="IPR050493">
    <property type="entry name" value="FAD-dep_Monooxygenase_BioMet"/>
</dbReference>
<reference evidence="7 8" key="1">
    <citation type="submission" date="2018-11" db="EMBL/GenBank/DDBJ databases">
        <title>Genome sequence of Apiotrichum porosum DSM 27194.</title>
        <authorList>
            <person name="Aliyu H."/>
            <person name="Gorte O."/>
            <person name="Ochsenreither K."/>
        </authorList>
    </citation>
    <scope>NUCLEOTIDE SEQUENCE [LARGE SCALE GENOMIC DNA]</scope>
    <source>
        <strain evidence="7 8">DSM 27194</strain>
    </source>
</reference>
<keyword evidence="5" id="KW-0503">Monooxygenase</keyword>
<dbReference type="GO" id="GO:0071949">
    <property type="term" value="F:FAD binding"/>
    <property type="evidence" value="ECO:0007669"/>
    <property type="project" value="InterPro"/>
</dbReference>
<proteinExistence type="inferred from homology"/>
<evidence type="ECO:0000256" key="2">
    <source>
        <dbReference type="ARBA" id="ARBA00022630"/>
    </source>
</evidence>
<dbReference type="RefSeq" id="XP_028475666.1">
    <property type="nucleotide sequence ID" value="XM_028623692.1"/>
</dbReference>
<sequence length="456" mass="50771">MGGMGSALSLARQGFTNITVWEQALYLEEVGAGINVPPNLGRILSRWGVMDICKAEGVAIERANVLDCETDEIISSAAYSAHMVADYGYPFILETSPVGHVTSTSPNTQTVHRAALQKSLVRGALDTGHVKLMTDQIITEYDFDKTRLLVRNEDTDEDEWVQADLLICADGIKSRARAAIYKRLGIADSVEDTGQAAYRIMVRRNLAKDDPELLKLFSSKQSWRWIGEKRHVMGYPINAGELFNISTSQPDEHFGEKDSWTALGDKSAMVATFHDFPERVKKLLSLVPEHEVLEWRLRAHKPLPVWVDHNVALVGDACHPTLPHIAQGAAQAIEDAAALGIVLSRIKSRNQIHSALMVYQNIRKPRTDWAVSMAAHNSISLHQDKATREASLAMARLALANEGGAEDGSDKEDDQVCVDKLASKELRDKLFQYDIALETEQRFDKLFAEELMKQRD</sequence>
<dbReference type="Gene3D" id="3.50.50.60">
    <property type="entry name" value="FAD/NAD(P)-binding domain"/>
    <property type="match status" value="1"/>
</dbReference>
<dbReference type="PANTHER" id="PTHR13789">
    <property type="entry name" value="MONOOXYGENASE"/>
    <property type="match status" value="1"/>
</dbReference>
<evidence type="ECO:0000256" key="1">
    <source>
        <dbReference type="ARBA" id="ARBA00007992"/>
    </source>
</evidence>
<comment type="caution">
    <text evidence="7">The sequence shown here is derived from an EMBL/GenBank/DDBJ whole genome shotgun (WGS) entry which is preliminary data.</text>
</comment>
<organism evidence="7 8">
    <name type="scientific">Apiotrichum porosum</name>
    <dbReference type="NCBI Taxonomy" id="105984"/>
    <lineage>
        <taxon>Eukaryota</taxon>
        <taxon>Fungi</taxon>
        <taxon>Dikarya</taxon>
        <taxon>Basidiomycota</taxon>
        <taxon>Agaricomycotina</taxon>
        <taxon>Tremellomycetes</taxon>
        <taxon>Trichosporonales</taxon>
        <taxon>Trichosporonaceae</taxon>
        <taxon>Apiotrichum</taxon>
    </lineage>
</organism>
<dbReference type="AlphaFoldDB" id="A0A427XQ52"/>
<evidence type="ECO:0000256" key="5">
    <source>
        <dbReference type="ARBA" id="ARBA00023033"/>
    </source>
</evidence>
<evidence type="ECO:0000313" key="7">
    <source>
        <dbReference type="EMBL" id="RSH80947.1"/>
    </source>
</evidence>
<dbReference type="PRINTS" id="PR00420">
    <property type="entry name" value="RNGMNOXGNASE"/>
</dbReference>
<dbReference type="Pfam" id="PF01494">
    <property type="entry name" value="FAD_binding_3"/>
    <property type="match status" value="1"/>
</dbReference>
<dbReference type="GeneID" id="39592919"/>
<dbReference type="InterPro" id="IPR002938">
    <property type="entry name" value="FAD-bd"/>
</dbReference>